<evidence type="ECO:0000256" key="3">
    <source>
        <dbReference type="ARBA" id="ARBA00023163"/>
    </source>
</evidence>
<dbReference type="Pfam" id="PF01047">
    <property type="entry name" value="MarR"/>
    <property type="match status" value="1"/>
</dbReference>
<dbReference type="SUPFAM" id="SSF46785">
    <property type="entry name" value="Winged helix' DNA-binding domain"/>
    <property type="match status" value="1"/>
</dbReference>
<dbReference type="PANTHER" id="PTHR42756">
    <property type="entry name" value="TRANSCRIPTIONAL REGULATOR, MARR"/>
    <property type="match status" value="1"/>
</dbReference>
<dbReference type="InterPro" id="IPR036390">
    <property type="entry name" value="WH_DNA-bd_sf"/>
</dbReference>
<dbReference type="SMART" id="SM00347">
    <property type="entry name" value="HTH_MARR"/>
    <property type="match status" value="1"/>
</dbReference>
<proteinExistence type="predicted"/>
<evidence type="ECO:0000256" key="2">
    <source>
        <dbReference type="ARBA" id="ARBA00023125"/>
    </source>
</evidence>
<keyword evidence="2" id="KW-0238">DNA-binding</keyword>
<dbReference type="Proteomes" id="UP000236752">
    <property type="component" value="Unassembled WGS sequence"/>
</dbReference>
<dbReference type="EMBL" id="FNUZ01000001">
    <property type="protein sequence ID" value="SEF63678.1"/>
    <property type="molecule type" value="Genomic_DNA"/>
</dbReference>
<evidence type="ECO:0000256" key="1">
    <source>
        <dbReference type="ARBA" id="ARBA00023015"/>
    </source>
</evidence>
<keyword evidence="6" id="KW-1185">Reference proteome</keyword>
<name>A0A1H5TN79_9RHOB</name>
<dbReference type="GO" id="GO:0003677">
    <property type="term" value="F:DNA binding"/>
    <property type="evidence" value="ECO:0007669"/>
    <property type="project" value="UniProtKB-KW"/>
</dbReference>
<dbReference type="InterPro" id="IPR036388">
    <property type="entry name" value="WH-like_DNA-bd_sf"/>
</dbReference>
<dbReference type="PROSITE" id="PS50995">
    <property type="entry name" value="HTH_MARR_2"/>
    <property type="match status" value="1"/>
</dbReference>
<dbReference type="GO" id="GO:0003700">
    <property type="term" value="F:DNA-binding transcription factor activity"/>
    <property type="evidence" value="ECO:0007669"/>
    <property type="project" value="InterPro"/>
</dbReference>
<accession>A0A1H5TN79</accession>
<protein>
    <submittedName>
        <fullName evidence="5">Transcriptional regulator, MarR family</fullName>
    </submittedName>
</protein>
<keyword evidence="3" id="KW-0804">Transcription</keyword>
<evidence type="ECO:0000259" key="4">
    <source>
        <dbReference type="PROSITE" id="PS50995"/>
    </source>
</evidence>
<keyword evidence="1" id="KW-0805">Transcription regulation</keyword>
<dbReference type="RefSeq" id="WP_234994665.1">
    <property type="nucleotide sequence ID" value="NZ_FNUZ01000001.1"/>
</dbReference>
<dbReference type="AlphaFoldDB" id="A0A1H5TN79"/>
<evidence type="ECO:0000313" key="6">
    <source>
        <dbReference type="Proteomes" id="UP000236752"/>
    </source>
</evidence>
<sequence>MTGHNTRPPKGDDFGILSRDLPFMARTLQSLLRPEGHAIRQALDLEAGVIGVLSVIWLNPGISQNDLATSVVLKKSAVTAVVKHLEERGLVARERSQQDRRQNALTLTADGHTLIAKIREHTEALNDRLFENVSAAERETFFAVMDKVVQNLLTGSDR</sequence>
<dbReference type="PRINTS" id="PR00598">
    <property type="entry name" value="HTHMARR"/>
</dbReference>
<reference evidence="5 6" key="1">
    <citation type="submission" date="2016-10" db="EMBL/GenBank/DDBJ databases">
        <authorList>
            <person name="de Groot N.N."/>
        </authorList>
    </citation>
    <scope>NUCLEOTIDE SEQUENCE [LARGE SCALE GENOMIC DNA]</scope>
    <source>
        <strain evidence="5 6">DSM 26915</strain>
    </source>
</reference>
<dbReference type="Gene3D" id="1.10.10.10">
    <property type="entry name" value="Winged helix-like DNA-binding domain superfamily/Winged helix DNA-binding domain"/>
    <property type="match status" value="1"/>
</dbReference>
<feature type="domain" description="HTH marR-type" evidence="4">
    <location>
        <begin position="14"/>
        <end position="150"/>
    </location>
</feature>
<evidence type="ECO:0000313" key="5">
    <source>
        <dbReference type="EMBL" id="SEF63678.1"/>
    </source>
</evidence>
<dbReference type="PANTHER" id="PTHR42756:SF1">
    <property type="entry name" value="TRANSCRIPTIONAL REPRESSOR OF EMRAB OPERON"/>
    <property type="match status" value="1"/>
</dbReference>
<dbReference type="InterPro" id="IPR000835">
    <property type="entry name" value="HTH_MarR-typ"/>
</dbReference>
<organism evidence="5 6">
    <name type="scientific">Thalassococcus halodurans</name>
    <dbReference type="NCBI Taxonomy" id="373675"/>
    <lineage>
        <taxon>Bacteria</taxon>
        <taxon>Pseudomonadati</taxon>
        <taxon>Pseudomonadota</taxon>
        <taxon>Alphaproteobacteria</taxon>
        <taxon>Rhodobacterales</taxon>
        <taxon>Roseobacteraceae</taxon>
        <taxon>Thalassococcus</taxon>
    </lineage>
</organism>
<gene>
    <name evidence="5" type="ORF">SAMN04488045_0666</name>
</gene>